<evidence type="ECO:0000313" key="2">
    <source>
        <dbReference type="EMBL" id="RFC68046.1"/>
    </source>
</evidence>
<name>A0A371XFN9_9HYPH</name>
<gene>
    <name evidence="2" type="ORF">DY251_07075</name>
</gene>
<evidence type="ECO:0000313" key="3">
    <source>
        <dbReference type="Proteomes" id="UP000262379"/>
    </source>
</evidence>
<organism evidence="2 3">
    <name type="scientific">Mesorhizobium denitrificans</name>
    <dbReference type="NCBI Taxonomy" id="2294114"/>
    <lineage>
        <taxon>Bacteria</taxon>
        <taxon>Pseudomonadati</taxon>
        <taxon>Pseudomonadota</taxon>
        <taxon>Alphaproteobacteria</taxon>
        <taxon>Hyphomicrobiales</taxon>
        <taxon>Phyllobacteriaceae</taxon>
        <taxon>Mesorhizobium</taxon>
    </lineage>
</organism>
<dbReference type="Proteomes" id="UP000262379">
    <property type="component" value="Unassembled WGS sequence"/>
</dbReference>
<keyword evidence="3" id="KW-1185">Reference proteome</keyword>
<accession>A0A371XFN9</accession>
<proteinExistence type="predicted"/>
<feature type="region of interest" description="Disordered" evidence="1">
    <location>
        <begin position="207"/>
        <end position="226"/>
    </location>
</feature>
<dbReference type="InterPro" id="IPR011990">
    <property type="entry name" value="TPR-like_helical_dom_sf"/>
</dbReference>
<dbReference type="Gene3D" id="1.25.40.10">
    <property type="entry name" value="Tetratricopeptide repeat domain"/>
    <property type="match status" value="1"/>
</dbReference>
<sequence>MKGHEAKEGTLVGQHFIGASVGKGVFSSKPAAASELIMFWRQSSRYWFAKNSAFDSFFRDFSAELAKQVINREHDSWLADPYGALALILLTDQYPRFAFRGTVEMYSTDALAIQYARIALKAGYPNLVEDRLKLFFYLPFTHSEDLSDQRISVALIGNLGQHWATKARDFMEIINKFGRFPHRNEMLGRPSTQEEVAFLLEKPELKNTSGPAWQNEIPRAKSKHFK</sequence>
<protein>
    <submittedName>
        <fullName evidence="2">DUF924 family protein</fullName>
    </submittedName>
</protein>
<dbReference type="AlphaFoldDB" id="A0A371XFN9"/>
<dbReference type="Gene3D" id="1.20.58.320">
    <property type="entry name" value="TPR-like"/>
    <property type="match status" value="1"/>
</dbReference>
<comment type="caution">
    <text evidence="2">The sequence shown here is derived from an EMBL/GenBank/DDBJ whole genome shotgun (WGS) entry which is preliminary data.</text>
</comment>
<dbReference type="Pfam" id="PF06041">
    <property type="entry name" value="DUF924"/>
    <property type="match status" value="1"/>
</dbReference>
<dbReference type="EMBL" id="QURN01000005">
    <property type="protein sequence ID" value="RFC68046.1"/>
    <property type="molecule type" value="Genomic_DNA"/>
</dbReference>
<evidence type="ECO:0000256" key="1">
    <source>
        <dbReference type="SAM" id="MobiDB-lite"/>
    </source>
</evidence>
<reference evidence="3" key="1">
    <citation type="submission" date="2018-08" db="EMBL/GenBank/DDBJ databases">
        <authorList>
            <person name="Im W.T."/>
        </authorList>
    </citation>
    <scope>NUCLEOTIDE SEQUENCE [LARGE SCALE GENOMIC DNA]</scope>
    <source>
        <strain evidence="3">LA-28</strain>
    </source>
</reference>
<dbReference type="SUPFAM" id="SSF48452">
    <property type="entry name" value="TPR-like"/>
    <property type="match status" value="1"/>
</dbReference>
<dbReference type="InterPro" id="IPR010323">
    <property type="entry name" value="DUF924"/>
</dbReference>